<proteinExistence type="predicted"/>
<dbReference type="Pfam" id="PF13478">
    <property type="entry name" value="XdhC_C"/>
    <property type="match status" value="1"/>
</dbReference>
<dbReference type="PANTHER" id="PTHR30388:SF4">
    <property type="entry name" value="MOLYBDENUM COFACTOR INSERTION CHAPERONE PAOD"/>
    <property type="match status" value="1"/>
</dbReference>
<dbReference type="KEGG" id="ttr:Tter_2236"/>
<dbReference type="Proteomes" id="UP000000323">
    <property type="component" value="Chromosome 2"/>
</dbReference>
<evidence type="ECO:0000259" key="2">
    <source>
        <dbReference type="Pfam" id="PF13478"/>
    </source>
</evidence>
<dbReference type="InterPro" id="IPR052698">
    <property type="entry name" value="MoCofactor_Util/Proc"/>
</dbReference>
<evidence type="ECO:0000313" key="3">
    <source>
        <dbReference type="EMBL" id="ACZ43135.1"/>
    </source>
</evidence>
<organism evidence="3 4">
    <name type="scientific">Thermobaculum terrenum (strain ATCC BAA-798 / CCMEE 7001 / YNP1)</name>
    <dbReference type="NCBI Taxonomy" id="525904"/>
    <lineage>
        <taxon>Bacteria</taxon>
        <taxon>Bacillati</taxon>
        <taxon>Chloroflexota</taxon>
        <taxon>Chloroflexia</taxon>
        <taxon>Candidatus Thermobaculales</taxon>
        <taxon>Candidatus Thermobaculaceae</taxon>
        <taxon>Thermobaculum</taxon>
    </lineage>
</organism>
<feature type="domain" description="XdhC Rossmann" evidence="2">
    <location>
        <begin position="188"/>
        <end position="330"/>
    </location>
</feature>
<dbReference type="Gene3D" id="3.40.50.720">
    <property type="entry name" value="NAD(P)-binding Rossmann-like Domain"/>
    <property type="match status" value="1"/>
</dbReference>
<reference evidence="4" key="1">
    <citation type="journal article" date="2010" name="Stand. Genomic Sci.">
        <title>Complete genome sequence of 'Thermobaculum terrenum' type strain (YNP1).</title>
        <authorList>
            <person name="Kiss H."/>
            <person name="Cleland D."/>
            <person name="Lapidus A."/>
            <person name="Lucas S."/>
            <person name="Glavina Del Rio T."/>
            <person name="Nolan M."/>
            <person name="Tice H."/>
            <person name="Han C."/>
            <person name="Goodwin L."/>
            <person name="Pitluck S."/>
            <person name="Liolios K."/>
            <person name="Ivanova N."/>
            <person name="Mavromatis K."/>
            <person name="Ovchinnikova G."/>
            <person name="Pati A."/>
            <person name="Chen A."/>
            <person name="Palaniappan K."/>
            <person name="Land M."/>
            <person name="Hauser L."/>
            <person name="Chang Y."/>
            <person name="Jeffries C."/>
            <person name="Lu M."/>
            <person name="Brettin T."/>
            <person name="Detter J."/>
            <person name="Goker M."/>
            <person name="Tindall B."/>
            <person name="Beck B."/>
            <person name="McDermott T."/>
            <person name="Woyke T."/>
            <person name="Bristow J."/>
            <person name="Eisen J."/>
            <person name="Markowitz V."/>
            <person name="Hugenholtz P."/>
            <person name="Kyrpides N."/>
            <person name="Klenk H."/>
            <person name="Cheng J."/>
        </authorList>
    </citation>
    <scope>NUCLEOTIDE SEQUENCE [LARGE SCALE GENOMIC DNA]</scope>
    <source>
        <strain evidence="4">ATCC BAA-798 / YNP1</strain>
    </source>
</reference>
<evidence type="ECO:0000259" key="1">
    <source>
        <dbReference type="Pfam" id="PF02625"/>
    </source>
</evidence>
<dbReference type="RefSeq" id="WP_012876166.1">
    <property type="nucleotide sequence ID" value="NC_013526.1"/>
</dbReference>
<dbReference type="Pfam" id="PF02625">
    <property type="entry name" value="XdhC_CoxI"/>
    <property type="match status" value="1"/>
</dbReference>
<dbReference type="OrthoDB" id="9773039at2"/>
<dbReference type="HOGENOM" id="CLU_041115_1_0_0"/>
<keyword evidence="4" id="KW-1185">Reference proteome</keyword>
<feature type="domain" description="XdhC- CoxI" evidence="1">
    <location>
        <begin position="17"/>
        <end position="78"/>
    </location>
</feature>
<evidence type="ECO:0008006" key="5">
    <source>
        <dbReference type="Google" id="ProtNLM"/>
    </source>
</evidence>
<protein>
    <recommendedName>
        <fullName evidence="5">XdhC/CoxI family protein</fullName>
    </recommendedName>
</protein>
<name>D1CHB4_THET1</name>
<dbReference type="InterPro" id="IPR003777">
    <property type="entry name" value="XdhC_CoxI"/>
</dbReference>
<sequence length="356" mass="37576">MRDIISTLEDWLGRYPRVALATVISTWGSTPRPTGSHMAVNPEGEFVGSVSGGCVEGAVVEASLEVIRSGEPQLLEFGVADELAWNVGLACGGQISVWVVPLAAGEVFAHIDESLGAGDTIVLVMAVDGALRGQLAAVGGDHVTATHPAMVAPAREAAERALASREPVDLELEGTRIFAEPYFPPPRLVVIGAVHTAIPLVSLAKVMGYRTIVVDARAAFATRERFPDADELLVRWPDEALDQLRPDEGTAVVVLTHDPKFDEPALSAALRSRAGYIGAIGSRKTSGERLERLRALGFGDAELARIHGPIGLDLGGKTPEEVALAIMAEIVAVRHGRTGGMLGVRPAPPPRQQISV</sequence>
<dbReference type="PANTHER" id="PTHR30388">
    <property type="entry name" value="ALDEHYDE OXIDOREDUCTASE MOLYBDENUM COFACTOR ASSEMBLY PROTEIN"/>
    <property type="match status" value="1"/>
</dbReference>
<dbReference type="InterPro" id="IPR027051">
    <property type="entry name" value="XdhC_Rossmann_dom"/>
</dbReference>
<gene>
    <name evidence="3" type="ordered locus">Tter_2236</name>
</gene>
<accession>D1CHB4</accession>
<dbReference type="AlphaFoldDB" id="D1CHB4"/>
<dbReference type="eggNOG" id="COG1975">
    <property type="taxonomic scope" value="Bacteria"/>
</dbReference>
<dbReference type="EMBL" id="CP001826">
    <property type="protein sequence ID" value="ACZ43135.1"/>
    <property type="molecule type" value="Genomic_DNA"/>
</dbReference>
<dbReference type="STRING" id="525904.Tter_2236"/>
<evidence type="ECO:0000313" key="4">
    <source>
        <dbReference type="Proteomes" id="UP000000323"/>
    </source>
</evidence>